<organism evidence="5">
    <name type="scientific">Streptomyces sp. NBC_00003</name>
    <dbReference type="NCBI Taxonomy" id="2903608"/>
    <lineage>
        <taxon>Bacteria</taxon>
        <taxon>Bacillati</taxon>
        <taxon>Actinomycetota</taxon>
        <taxon>Actinomycetes</taxon>
        <taxon>Kitasatosporales</taxon>
        <taxon>Streptomycetaceae</taxon>
        <taxon>Streptomyces</taxon>
    </lineage>
</organism>
<comment type="similarity">
    <text evidence="1 2">Belongs to the anti-sigma-factor antagonist family.</text>
</comment>
<dbReference type="PANTHER" id="PTHR33495:SF2">
    <property type="entry name" value="ANTI-SIGMA FACTOR ANTAGONIST TM_1081-RELATED"/>
    <property type="match status" value="1"/>
</dbReference>
<feature type="compositionally biased region" description="Polar residues" evidence="3">
    <location>
        <begin position="1"/>
        <end position="12"/>
    </location>
</feature>
<evidence type="ECO:0000256" key="3">
    <source>
        <dbReference type="SAM" id="MobiDB-lite"/>
    </source>
</evidence>
<protein>
    <recommendedName>
        <fullName evidence="2">Anti-sigma factor antagonist</fullName>
    </recommendedName>
</protein>
<feature type="region of interest" description="Disordered" evidence="3">
    <location>
        <begin position="1"/>
        <end position="20"/>
    </location>
</feature>
<dbReference type="PROSITE" id="PS50801">
    <property type="entry name" value="STAS"/>
    <property type="match status" value="1"/>
</dbReference>
<gene>
    <name evidence="5" type="ORF">OG549_08740</name>
</gene>
<dbReference type="AlphaFoldDB" id="A0AAU2V1L9"/>
<dbReference type="GO" id="GO:0043856">
    <property type="term" value="F:anti-sigma factor antagonist activity"/>
    <property type="evidence" value="ECO:0007669"/>
    <property type="project" value="InterPro"/>
</dbReference>
<accession>A0AAU2V1L9</accession>
<evidence type="ECO:0000313" key="5">
    <source>
        <dbReference type="EMBL" id="WTW60723.1"/>
    </source>
</evidence>
<dbReference type="EMBL" id="CP108318">
    <property type="protein sequence ID" value="WTW60723.1"/>
    <property type="molecule type" value="Genomic_DNA"/>
</dbReference>
<dbReference type="InterPro" id="IPR058548">
    <property type="entry name" value="MlaB-like_STAS"/>
</dbReference>
<dbReference type="InterPro" id="IPR003658">
    <property type="entry name" value="Anti-sigma_ant"/>
</dbReference>
<dbReference type="Gene3D" id="3.30.750.24">
    <property type="entry name" value="STAS domain"/>
    <property type="match status" value="1"/>
</dbReference>
<dbReference type="Pfam" id="PF13466">
    <property type="entry name" value="STAS_2"/>
    <property type="match status" value="1"/>
</dbReference>
<evidence type="ECO:0000256" key="2">
    <source>
        <dbReference type="RuleBase" id="RU003749"/>
    </source>
</evidence>
<evidence type="ECO:0000256" key="1">
    <source>
        <dbReference type="ARBA" id="ARBA00009013"/>
    </source>
</evidence>
<sequence length="142" mass="14391">MPVRSGHSSPSLPVSVPDGQPAPTGVHADQVIVVVSGSLVLATVPGLRERLLRVSHGPGIRLVLDLSGVTSCDSLGLGLIIATARRARSFGSSLRLVAPSPAVARALGASGLIRLLQVLPALDTPARTSAAEATSPDLREAA</sequence>
<proteinExistence type="inferred from homology"/>
<dbReference type="NCBIfam" id="TIGR00377">
    <property type="entry name" value="ant_ant_sig"/>
    <property type="match status" value="1"/>
</dbReference>
<dbReference type="SUPFAM" id="SSF52091">
    <property type="entry name" value="SpoIIaa-like"/>
    <property type="match status" value="1"/>
</dbReference>
<dbReference type="PANTHER" id="PTHR33495">
    <property type="entry name" value="ANTI-SIGMA FACTOR ANTAGONIST TM_1081-RELATED-RELATED"/>
    <property type="match status" value="1"/>
</dbReference>
<feature type="domain" description="STAS" evidence="4">
    <location>
        <begin position="31"/>
        <end position="142"/>
    </location>
</feature>
<dbReference type="InterPro" id="IPR036513">
    <property type="entry name" value="STAS_dom_sf"/>
</dbReference>
<dbReference type="InterPro" id="IPR002645">
    <property type="entry name" value="STAS_dom"/>
</dbReference>
<name>A0AAU2V1L9_9ACTN</name>
<reference evidence="5" key="1">
    <citation type="submission" date="2022-10" db="EMBL/GenBank/DDBJ databases">
        <title>The complete genomes of actinobacterial strains from the NBC collection.</title>
        <authorList>
            <person name="Joergensen T.S."/>
            <person name="Alvarez Arevalo M."/>
            <person name="Sterndorff E.B."/>
            <person name="Faurdal D."/>
            <person name="Vuksanovic O."/>
            <person name="Mourched A.-S."/>
            <person name="Charusanti P."/>
            <person name="Shaw S."/>
            <person name="Blin K."/>
            <person name="Weber T."/>
        </authorList>
    </citation>
    <scope>NUCLEOTIDE SEQUENCE</scope>
    <source>
        <strain evidence="5">NBC_00003</strain>
    </source>
</reference>
<evidence type="ECO:0000259" key="4">
    <source>
        <dbReference type="PROSITE" id="PS50801"/>
    </source>
</evidence>
<dbReference type="CDD" id="cd07043">
    <property type="entry name" value="STAS_anti-anti-sigma_factors"/>
    <property type="match status" value="1"/>
</dbReference>